<keyword evidence="1" id="KW-1133">Transmembrane helix</keyword>
<gene>
    <name evidence="2" type="ORF">AALB_0903</name>
</gene>
<dbReference type="AlphaFoldDB" id="R9PHW4"/>
<dbReference type="InterPro" id="IPR021362">
    <property type="entry name" value="DUF2834"/>
</dbReference>
<dbReference type="OrthoDB" id="2619901at2"/>
<evidence type="ECO:0000313" key="3">
    <source>
        <dbReference type="Proteomes" id="UP000014461"/>
    </source>
</evidence>
<dbReference type="EMBL" id="BARX01000004">
    <property type="protein sequence ID" value="GAD00823.1"/>
    <property type="molecule type" value="Genomic_DNA"/>
</dbReference>
<sequence>MKHLYLFLAIAGAIVPYVFFIEFITAHGFNLGLFIPALFANGAAGGFSTDLLISSLVFWLFMFSDKQADRPKPYWFIVINLSIGLSCALPAYLYFKIRNQQTAAAVQGIP</sequence>
<keyword evidence="1" id="KW-0812">Transmembrane</keyword>
<evidence type="ECO:0008006" key="4">
    <source>
        <dbReference type="Google" id="ProtNLM"/>
    </source>
</evidence>
<dbReference type="RefSeq" id="WP_016400591.1">
    <property type="nucleotide sequence ID" value="NZ_BARX01000004.1"/>
</dbReference>
<name>R9PHW4_AGAAL</name>
<reference evidence="2" key="1">
    <citation type="journal article" date="2013" name="Genome Announc.">
        <title>Draft Genome Sequence of Agarivorans albus Strain MKT 106T, an Agarolytic Marine Bacterium.</title>
        <authorList>
            <person name="Yasuike M."/>
            <person name="Nakamura Y."/>
            <person name="Kai W."/>
            <person name="Fujiwara A."/>
            <person name="Fukui Y."/>
            <person name="Satomi M."/>
            <person name="Sano M."/>
        </authorList>
    </citation>
    <scope>NUCLEOTIDE SEQUENCE [LARGE SCALE GENOMIC DNA]</scope>
</reference>
<proteinExistence type="predicted"/>
<evidence type="ECO:0000313" key="2">
    <source>
        <dbReference type="EMBL" id="GAD00823.1"/>
    </source>
</evidence>
<comment type="caution">
    <text evidence="2">The sequence shown here is derived from an EMBL/GenBank/DDBJ whole genome shotgun (WGS) entry which is preliminary data.</text>
</comment>
<feature type="transmembrane region" description="Helical" evidence="1">
    <location>
        <begin position="38"/>
        <end position="62"/>
    </location>
</feature>
<dbReference type="Proteomes" id="UP000014461">
    <property type="component" value="Unassembled WGS sequence"/>
</dbReference>
<accession>R9PHW4</accession>
<protein>
    <recommendedName>
        <fullName evidence="4">DUF2834 domain-containing protein</fullName>
    </recommendedName>
</protein>
<dbReference type="Pfam" id="PF11196">
    <property type="entry name" value="DUF2834"/>
    <property type="match status" value="1"/>
</dbReference>
<keyword evidence="3" id="KW-1185">Reference proteome</keyword>
<evidence type="ECO:0000256" key="1">
    <source>
        <dbReference type="SAM" id="Phobius"/>
    </source>
</evidence>
<feature type="transmembrane region" description="Helical" evidence="1">
    <location>
        <begin position="6"/>
        <end position="26"/>
    </location>
</feature>
<feature type="transmembrane region" description="Helical" evidence="1">
    <location>
        <begin position="74"/>
        <end position="95"/>
    </location>
</feature>
<keyword evidence="1" id="KW-0472">Membrane</keyword>
<organism evidence="2 3">
    <name type="scientific">Agarivorans albus MKT 106</name>
    <dbReference type="NCBI Taxonomy" id="1331007"/>
    <lineage>
        <taxon>Bacteria</taxon>
        <taxon>Pseudomonadati</taxon>
        <taxon>Pseudomonadota</taxon>
        <taxon>Gammaproteobacteria</taxon>
        <taxon>Alteromonadales</taxon>
        <taxon>Alteromonadaceae</taxon>
        <taxon>Agarivorans</taxon>
    </lineage>
</organism>